<dbReference type="PANTHER" id="PTHR12561:SF3">
    <property type="entry name" value="LIPOYLTRANSFERASE 1, MITOCHONDRIAL"/>
    <property type="match status" value="1"/>
</dbReference>
<dbReference type="InterPro" id="IPR045864">
    <property type="entry name" value="aa-tRNA-synth_II/BPL/LPL"/>
</dbReference>
<dbReference type="Pfam" id="PF21948">
    <property type="entry name" value="LplA-B_cat"/>
    <property type="match status" value="1"/>
</dbReference>
<keyword evidence="4" id="KW-1185">Reference proteome</keyword>
<dbReference type="GO" id="GO:0017118">
    <property type="term" value="F:lipoyltransferase activity"/>
    <property type="evidence" value="ECO:0007669"/>
    <property type="project" value="TreeGrafter"/>
</dbReference>
<dbReference type="InterPro" id="IPR004562">
    <property type="entry name" value="LipoylTrfase_LipoateP_Ligase"/>
</dbReference>
<dbReference type="KEGG" id="scas:SACC_21190"/>
<dbReference type="Gene3D" id="3.30.930.10">
    <property type="entry name" value="Bira Bifunctional Protein, Domain 2"/>
    <property type="match status" value="1"/>
</dbReference>
<evidence type="ECO:0000313" key="3">
    <source>
        <dbReference type="EMBL" id="BDB99102.1"/>
    </source>
</evidence>
<proteinExistence type="predicted"/>
<dbReference type="RefSeq" id="WP_229569452.1">
    <property type="nucleotide sequence ID" value="NZ_AP025226.1"/>
</dbReference>
<evidence type="ECO:0000256" key="1">
    <source>
        <dbReference type="ARBA" id="ARBA00005085"/>
    </source>
</evidence>
<dbReference type="InterPro" id="IPR004143">
    <property type="entry name" value="BPL_LPL_catalytic"/>
</dbReference>
<dbReference type="Proteomes" id="UP001319921">
    <property type="component" value="Chromosome"/>
</dbReference>
<dbReference type="GeneID" id="68866849"/>
<comment type="pathway">
    <text evidence="1">Protein modification; protein lipoylation via exogenous pathway; protein N(6)-(lipoyl)lysine from lipoate: step 2/2.</text>
</comment>
<organism evidence="3 4">
    <name type="scientific">Saccharolobus caldissimus</name>
    <dbReference type="NCBI Taxonomy" id="1702097"/>
    <lineage>
        <taxon>Archaea</taxon>
        <taxon>Thermoproteota</taxon>
        <taxon>Thermoprotei</taxon>
        <taxon>Sulfolobales</taxon>
        <taxon>Sulfolobaceae</taxon>
        <taxon>Saccharolobus</taxon>
    </lineage>
</organism>
<protein>
    <recommendedName>
        <fullName evidence="2">BPL/LPL catalytic domain-containing protein</fullName>
    </recommendedName>
</protein>
<dbReference type="GO" id="GO:0005737">
    <property type="term" value="C:cytoplasm"/>
    <property type="evidence" value="ECO:0007669"/>
    <property type="project" value="TreeGrafter"/>
</dbReference>
<accession>A0AAQ4CTH1</accession>
<dbReference type="GO" id="GO:0009249">
    <property type="term" value="P:protein lipoylation"/>
    <property type="evidence" value="ECO:0007669"/>
    <property type="project" value="InterPro"/>
</dbReference>
<dbReference type="PANTHER" id="PTHR12561">
    <property type="entry name" value="LIPOATE-PROTEIN LIGASE"/>
    <property type="match status" value="1"/>
</dbReference>
<reference evidence="3 4" key="1">
    <citation type="journal article" date="2022" name="Microbiol. Resour. Announc.">
        <title>Complete Genome Sequence of the Hyperthermophilic and Acidophilic Archaeon Saccharolobus caldissimus Strain HS-3T.</title>
        <authorList>
            <person name="Sakai H.D."/>
            <person name="Kurosawa N."/>
        </authorList>
    </citation>
    <scope>NUCLEOTIDE SEQUENCE [LARGE SCALE GENOMIC DNA]</scope>
    <source>
        <strain evidence="3 4">JCM32116</strain>
    </source>
</reference>
<feature type="domain" description="BPL/LPL catalytic" evidence="2">
    <location>
        <begin position="27"/>
        <end position="221"/>
    </location>
</feature>
<dbReference type="AlphaFoldDB" id="A0AAQ4CTH1"/>
<evidence type="ECO:0000259" key="2">
    <source>
        <dbReference type="PROSITE" id="PS51733"/>
    </source>
</evidence>
<evidence type="ECO:0000313" key="4">
    <source>
        <dbReference type="Proteomes" id="UP001319921"/>
    </source>
</evidence>
<dbReference type="SUPFAM" id="SSF55681">
    <property type="entry name" value="Class II aaRS and biotin synthetases"/>
    <property type="match status" value="1"/>
</dbReference>
<dbReference type="EMBL" id="AP025226">
    <property type="protein sequence ID" value="BDB99102.1"/>
    <property type="molecule type" value="Genomic_DNA"/>
</dbReference>
<dbReference type="CDD" id="cd16443">
    <property type="entry name" value="LplA"/>
    <property type="match status" value="1"/>
</dbReference>
<dbReference type="PROSITE" id="PS51733">
    <property type="entry name" value="BPL_LPL_CATALYTIC"/>
    <property type="match status" value="1"/>
</dbReference>
<gene>
    <name evidence="3" type="ORF">SACC_21190</name>
</gene>
<name>A0AAQ4CTH1_9CREN</name>
<sequence>MKLRVLIAEFPQDPYLNIAIDEALLIKGRGSILRIWRNDKSVILGILSSIRDEVNLDFIRSAGIVMVRRISGGGTVFHDMGNINYTIIVDKKDDKDQLTGIDYLYGKLLKGTINAIKILSNSSEIAVYNDSDITFKGYKVSGNAGYIYGNRYMLHGTLLISTDLNLMHKALIIPPKNVKRNVNMIKYKVNNLSALLNKEINYKDVIYAFTKSFSELLESEIYEDEINNEEIELAYNLSRNKYMREDFINKRL</sequence>